<reference evidence="2" key="1">
    <citation type="submission" date="2023-03" db="EMBL/GenBank/DDBJ databases">
        <title>Massive genome expansion in bonnet fungi (Mycena s.s.) driven by repeated elements and novel gene families across ecological guilds.</title>
        <authorList>
            <consortium name="Lawrence Berkeley National Laboratory"/>
            <person name="Harder C.B."/>
            <person name="Miyauchi S."/>
            <person name="Viragh M."/>
            <person name="Kuo A."/>
            <person name="Thoen E."/>
            <person name="Andreopoulos B."/>
            <person name="Lu D."/>
            <person name="Skrede I."/>
            <person name="Drula E."/>
            <person name="Henrissat B."/>
            <person name="Morin E."/>
            <person name="Kohler A."/>
            <person name="Barry K."/>
            <person name="LaButti K."/>
            <person name="Morin E."/>
            <person name="Salamov A."/>
            <person name="Lipzen A."/>
            <person name="Mereny Z."/>
            <person name="Hegedus B."/>
            <person name="Baldrian P."/>
            <person name="Stursova M."/>
            <person name="Weitz H."/>
            <person name="Taylor A."/>
            <person name="Grigoriev I.V."/>
            <person name="Nagy L.G."/>
            <person name="Martin F."/>
            <person name="Kauserud H."/>
        </authorList>
    </citation>
    <scope>NUCLEOTIDE SEQUENCE</scope>
    <source>
        <strain evidence="2">CBHHK182m</strain>
    </source>
</reference>
<dbReference type="AlphaFoldDB" id="A0AAD7JQT2"/>
<protein>
    <submittedName>
        <fullName evidence="2">Uncharacterized protein</fullName>
    </submittedName>
</protein>
<proteinExistence type="predicted"/>
<gene>
    <name evidence="2" type="ORF">B0H16DRAFT_1307131</name>
    <name evidence="1" type="ORF">B0H16DRAFT_1325315</name>
</gene>
<organism evidence="2 3">
    <name type="scientific">Mycena metata</name>
    <dbReference type="NCBI Taxonomy" id="1033252"/>
    <lineage>
        <taxon>Eukaryota</taxon>
        <taxon>Fungi</taxon>
        <taxon>Dikarya</taxon>
        <taxon>Basidiomycota</taxon>
        <taxon>Agaricomycotina</taxon>
        <taxon>Agaricomycetes</taxon>
        <taxon>Agaricomycetidae</taxon>
        <taxon>Agaricales</taxon>
        <taxon>Marasmiineae</taxon>
        <taxon>Mycenaceae</taxon>
        <taxon>Mycena</taxon>
    </lineage>
</organism>
<name>A0AAD7JQT2_9AGAR</name>
<sequence>MGWGPDVRDIATCLREYGAEFRVCIRDRVYANPRPPNLSEYTGLGFRKENYTPTVVDYRVYVAQLTDFLRSERGVLALQAGGILGRLAKFAVNTNLMCLRPGPDVFRTGIRLWDGRSSTAYWDNCLTMDEINLICGVYEIGTVTDVKQTTQISWWPKPAMFEKSGMNIGWWSADCERWFLAREALIKENRAKLYTSKEWKSGLRFFTQPHKIAVSNERICAEFLEKKLGGV</sequence>
<evidence type="ECO:0000313" key="3">
    <source>
        <dbReference type="Proteomes" id="UP001215598"/>
    </source>
</evidence>
<evidence type="ECO:0000313" key="1">
    <source>
        <dbReference type="EMBL" id="KAJ7738608.1"/>
    </source>
</evidence>
<comment type="caution">
    <text evidence="2">The sequence shown here is derived from an EMBL/GenBank/DDBJ whole genome shotgun (WGS) entry which is preliminary data.</text>
</comment>
<keyword evidence="3" id="KW-1185">Reference proteome</keyword>
<evidence type="ECO:0000313" key="2">
    <source>
        <dbReference type="EMBL" id="KAJ7769996.1"/>
    </source>
</evidence>
<accession>A0AAD7JQT2</accession>
<dbReference type="Proteomes" id="UP001215598">
    <property type="component" value="Unassembled WGS sequence"/>
</dbReference>
<dbReference type="EMBL" id="JARKIB010000111">
    <property type="protein sequence ID" value="KAJ7738608.1"/>
    <property type="molecule type" value="Genomic_DNA"/>
</dbReference>
<dbReference type="EMBL" id="JARKIB010000017">
    <property type="protein sequence ID" value="KAJ7769996.1"/>
    <property type="molecule type" value="Genomic_DNA"/>
</dbReference>